<organism evidence="4 5">
    <name type="scientific">Okeania hirsuta</name>
    <dbReference type="NCBI Taxonomy" id="1458930"/>
    <lineage>
        <taxon>Bacteria</taxon>
        <taxon>Bacillati</taxon>
        <taxon>Cyanobacteriota</taxon>
        <taxon>Cyanophyceae</taxon>
        <taxon>Oscillatoriophycideae</taxon>
        <taxon>Oscillatoriales</taxon>
        <taxon>Microcoleaceae</taxon>
        <taxon>Okeania</taxon>
    </lineage>
</organism>
<comment type="catalytic activity">
    <reaction evidence="2">
        <text>2,5-diamino-6-hydroxy-4-(5-phosphoribosylamino)-pyrimidine + H2O = 2,5,6-triamino-4-hydroxypyrimidine + D-ribose 5-phosphate</text>
        <dbReference type="Rhea" id="RHEA:23436"/>
        <dbReference type="ChEBI" id="CHEBI:15377"/>
        <dbReference type="ChEBI" id="CHEBI:58614"/>
        <dbReference type="ChEBI" id="CHEBI:78346"/>
        <dbReference type="ChEBI" id="CHEBI:137796"/>
    </reaction>
</comment>
<dbReference type="AlphaFoldDB" id="A0A3N6PJ43"/>
<dbReference type="Pfam" id="PF08719">
    <property type="entry name" value="NADAR"/>
    <property type="match status" value="1"/>
</dbReference>
<dbReference type="InterPro" id="IPR012816">
    <property type="entry name" value="NADAR"/>
</dbReference>
<dbReference type="Gene3D" id="1.10.357.40">
    <property type="entry name" value="YbiA-like"/>
    <property type="match status" value="1"/>
</dbReference>
<dbReference type="EMBL" id="RCBY01000145">
    <property type="protein sequence ID" value="RQH33460.1"/>
    <property type="molecule type" value="Genomic_DNA"/>
</dbReference>
<evidence type="ECO:0000256" key="1">
    <source>
        <dbReference type="ARBA" id="ARBA00000022"/>
    </source>
</evidence>
<dbReference type="CDD" id="cd15457">
    <property type="entry name" value="NADAR"/>
    <property type="match status" value="1"/>
</dbReference>
<sequence>MAISFYSTLSRYGCFSNCSAHGFELDGYWWPTSEHYFQAQKFPGMPDADEIRLAATPGEAANLGGDRKRPLRSDWEQVKYDIMQKAVFNKFATNSEIREILLSTGNEEIVYKSPVDLYWGQRKDGSGKNKLGKILMAVRDMLSSTINN</sequence>
<evidence type="ECO:0000313" key="4">
    <source>
        <dbReference type="EMBL" id="RQH33460.1"/>
    </source>
</evidence>
<dbReference type="Proteomes" id="UP000269154">
    <property type="component" value="Unassembled WGS sequence"/>
</dbReference>
<feature type="domain" description="NADAR" evidence="3">
    <location>
        <begin position="5"/>
        <end position="142"/>
    </location>
</feature>
<reference evidence="4 5" key="1">
    <citation type="journal article" date="2018" name="ACS Chem. Biol.">
        <title>Ketoreductase domain dysfunction expands chemodiversity: malyngamide biosynthesis in the cyanobacterium Okeania hirsuta.</title>
        <authorList>
            <person name="Moss N.A."/>
            <person name="Leao T."/>
            <person name="Rankin M."/>
            <person name="McCullough T.M."/>
            <person name="Qu P."/>
            <person name="Korobeynikov A."/>
            <person name="Smith J.L."/>
            <person name="Gerwick L."/>
            <person name="Gerwick W.H."/>
        </authorList>
    </citation>
    <scope>NUCLEOTIDE SEQUENCE [LARGE SCALE GENOMIC DNA]</scope>
    <source>
        <strain evidence="4 5">PAB10Feb10-1</strain>
    </source>
</reference>
<dbReference type="RefSeq" id="WP_124142689.1">
    <property type="nucleotide sequence ID" value="NZ_CAWOKI010000327.1"/>
</dbReference>
<evidence type="ECO:0000313" key="5">
    <source>
        <dbReference type="Proteomes" id="UP000269154"/>
    </source>
</evidence>
<name>A0A3N6PJ43_9CYAN</name>
<dbReference type="OrthoDB" id="67297at2"/>
<dbReference type="SUPFAM" id="SSF143990">
    <property type="entry name" value="YbiA-like"/>
    <property type="match status" value="1"/>
</dbReference>
<keyword evidence="5" id="KW-1185">Reference proteome</keyword>
<accession>A0A3N6PJ43</accession>
<protein>
    <submittedName>
        <fullName evidence="4">NADAR family protein</fullName>
    </submittedName>
</protein>
<proteinExistence type="predicted"/>
<gene>
    <name evidence="4" type="ORF">D5R40_21650</name>
</gene>
<dbReference type="NCBIfam" id="TIGR02464">
    <property type="entry name" value="ribofla_fusion"/>
    <property type="match status" value="1"/>
</dbReference>
<evidence type="ECO:0000256" key="2">
    <source>
        <dbReference type="ARBA" id="ARBA00000751"/>
    </source>
</evidence>
<evidence type="ECO:0000259" key="3">
    <source>
        <dbReference type="Pfam" id="PF08719"/>
    </source>
</evidence>
<dbReference type="InterPro" id="IPR037238">
    <property type="entry name" value="YbiA-like_sf"/>
</dbReference>
<comment type="caution">
    <text evidence="4">The sequence shown here is derived from an EMBL/GenBank/DDBJ whole genome shotgun (WGS) entry which is preliminary data.</text>
</comment>
<comment type="catalytic activity">
    <reaction evidence="1">
        <text>5-amino-6-(5-phospho-D-ribosylamino)uracil + H2O = 5,6-diaminouracil + D-ribose 5-phosphate</text>
        <dbReference type="Rhea" id="RHEA:55020"/>
        <dbReference type="ChEBI" id="CHEBI:15377"/>
        <dbReference type="ChEBI" id="CHEBI:46252"/>
        <dbReference type="ChEBI" id="CHEBI:58453"/>
        <dbReference type="ChEBI" id="CHEBI:78346"/>
    </reaction>
</comment>